<comment type="caution">
    <text evidence="5">The sequence shown here is derived from an EMBL/GenBank/DDBJ whole genome shotgun (WGS) entry which is preliminary data.</text>
</comment>
<dbReference type="PANTHER" id="PTHR48024">
    <property type="entry name" value="GEO13361P1-RELATED"/>
    <property type="match status" value="1"/>
</dbReference>
<dbReference type="EMBL" id="JACGWN010000002">
    <property type="protein sequence ID" value="KAL0459083.1"/>
    <property type="molecule type" value="Genomic_DNA"/>
</dbReference>
<dbReference type="GO" id="GO:0003723">
    <property type="term" value="F:RNA binding"/>
    <property type="evidence" value="ECO:0007669"/>
    <property type="project" value="UniProtKB-UniRule"/>
</dbReference>
<evidence type="ECO:0000256" key="3">
    <source>
        <dbReference type="SAM" id="MobiDB-lite"/>
    </source>
</evidence>
<feature type="compositionally biased region" description="Low complexity" evidence="3">
    <location>
        <begin position="10"/>
        <end position="22"/>
    </location>
</feature>
<feature type="region of interest" description="Disordered" evidence="3">
    <location>
        <begin position="1"/>
        <end position="105"/>
    </location>
</feature>
<sequence>MARKRKSRVPEAPQEPELAQPSEPEPEPVPEPEPEPEQPQPEETPQTLEEDQEMGGEVTDDAVATDLEKNEGEGKITEKPSENAAAENGDGAEGENEEGGDELEEEPLEKLLEPFSKDQLTLLIKEAVSKHPDILENVHKLADADPAHCKIFVHGLGWEANAETITSVFGKYGEIEDCKVVRDKNSGKSKGYGFILFKHRDGRVEH</sequence>
<dbReference type="Pfam" id="PF00076">
    <property type="entry name" value="RRM_1"/>
    <property type="match status" value="1"/>
</dbReference>
<dbReference type="InterPro" id="IPR050886">
    <property type="entry name" value="RNA-binding_reg"/>
</dbReference>
<dbReference type="SUPFAM" id="SSF54928">
    <property type="entry name" value="RNA-binding domain, RBD"/>
    <property type="match status" value="1"/>
</dbReference>
<keyword evidence="1 2" id="KW-0694">RNA-binding</keyword>
<evidence type="ECO:0000256" key="2">
    <source>
        <dbReference type="PROSITE-ProRule" id="PRU00176"/>
    </source>
</evidence>
<feature type="compositionally biased region" description="Basic and acidic residues" evidence="3">
    <location>
        <begin position="66"/>
        <end position="81"/>
    </location>
</feature>
<proteinExistence type="predicted"/>
<name>A0AAW2XZH1_9LAMI</name>
<dbReference type="InterPro" id="IPR035979">
    <property type="entry name" value="RBD_domain_sf"/>
</dbReference>
<organism evidence="5">
    <name type="scientific">Sesamum latifolium</name>
    <dbReference type="NCBI Taxonomy" id="2727402"/>
    <lineage>
        <taxon>Eukaryota</taxon>
        <taxon>Viridiplantae</taxon>
        <taxon>Streptophyta</taxon>
        <taxon>Embryophyta</taxon>
        <taxon>Tracheophyta</taxon>
        <taxon>Spermatophyta</taxon>
        <taxon>Magnoliopsida</taxon>
        <taxon>eudicotyledons</taxon>
        <taxon>Gunneridae</taxon>
        <taxon>Pentapetalae</taxon>
        <taxon>asterids</taxon>
        <taxon>lamiids</taxon>
        <taxon>Lamiales</taxon>
        <taxon>Pedaliaceae</taxon>
        <taxon>Sesamum</taxon>
    </lineage>
</organism>
<protein>
    <submittedName>
        <fullName evidence="5">UBP1-associated protein 2A</fullName>
    </submittedName>
</protein>
<dbReference type="PROSITE" id="PS50102">
    <property type="entry name" value="RRM"/>
    <property type="match status" value="1"/>
</dbReference>
<reference evidence="5" key="2">
    <citation type="journal article" date="2024" name="Plant">
        <title>Genomic evolution and insights into agronomic trait innovations of Sesamum species.</title>
        <authorList>
            <person name="Miao H."/>
            <person name="Wang L."/>
            <person name="Qu L."/>
            <person name="Liu H."/>
            <person name="Sun Y."/>
            <person name="Le M."/>
            <person name="Wang Q."/>
            <person name="Wei S."/>
            <person name="Zheng Y."/>
            <person name="Lin W."/>
            <person name="Duan Y."/>
            <person name="Cao H."/>
            <person name="Xiong S."/>
            <person name="Wang X."/>
            <person name="Wei L."/>
            <person name="Li C."/>
            <person name="Ma Q."/>
            <person name="Ju M."/>
            <person name="Zhao R."/>
            <person name="Li G."/>
            <person name="Mu C."/>
            <person name="Tian Q."/>
            <person name="Mei H."/>
            <person name="Zhang T."/>
            <person name="Gao T."/>
            <person name="Zhang H."/>
        </authorList>
    </citation>
    <scope>NUCLEOTIDE SEQUENCE</scope>
    <source>
        <strain evidence="5">KEN1</strain>
    </source>
</reference>
<evidence type="ECO:0000256" key="1">
    <source>
        <dbReference type="ARBA" id="ARBA00022884"/>
    </source>
</evidence>
<gene>
    <name evidence="5" type="ORF">Slati_0535500</name>
</gene>
<dbReference type="InterPro" id="IPR012677">
    <property type="entry name" value="Nucleotide-bd_a/b_plait_sf"/>
</dbReference>
<feature type="compositionally biased region" description="Acidic residues" evidence="3">
    <location>
        <begin position="48"/>
        <end position="60"/>
    </location>
</feature>
<dbReference type="SMART" id="SM00360">
    <property type="entry name" value="RRM"/>
    <property type="match status" value="1"/>
</dbReference>
<dbReference type="PANTHER" id="PTHR48024:SF9">
    <property type="entry name" value="UBP1-ASSOCIATED PROTEINS 1A-RELATED"/>
    <property type="match status" value="1"/>
</dbReference>
<feature type="compositionally biased region" description="Acidic residues" evidence="3">
    <location>
        <begin position="24"/>
        <end position="36"/>
    </location>
</feature>
<evidence type="ECO:0000313" key="5">
    <source>
        <dbReference type="EMBL" id="KAL0459083.1"/>
    </source>
</evidence>
<reference evidence="5" key="1">
    <citation type="submission" date="2020-06" db="EMBL/GenBank/DDBJ databases">
        <authorList>
            <person name="Li T."/>
            <person name="Hu X."/>
            <person name="Zhang T."/>
            <person name="Song X."/>
            <person name="Zhang H."/>
            <person name="Dai N."/>
            <person name="Sheng W."/>
            <person name="Hou X."/>
            <person name="Wei L."/>
        </authorList>
    </citation>
    <scope>NUCLEOTIDE SEQUENCE</scope>
    <source>
        <strain evidence="5">KEN1</strain>
        <tissue evidence="5">Leaf</tissue>
    </source>
</reference>
<dbReference type="AlphaFoldDB" id="A0AAW2XZH1"/>
<feature type="compositionally biased region" description="Acidic residues" evidence="3">
    <location>
        <begin position="90"/>
        <end position="105"/>
    </location>
</feature>
<dbReference type="InterPro" id="IPR000504">
    <property type="entry name" value="RRM_dom"/>
</dbReference>
<feature type="domain" description="RRM" evidence="4">
    <location>
        <begin position="149"/>
        <end position="201"/>
    </location>
</feature>
<evidence type="ECO:0000259" key="4">
    <source>
        <dbReference type="PROSITE" id="PS50102"/>
    </source>
</evidence>
<accession>A0AAW2XZH1</accession>
<dbReference type="GO" id="GO:0005634">
    <property type="term" value="C:nucleus"/>
    <property type="evidence" value="ECO:0007669"/>
    <property type="project" value="TreeGrafter"/>
</dbReference>
<dbReference type="Gene3D" id="3.30.70.330">
    <property type="match status" value="1"/>
</dbReference>